<feature type="coiled-coil region" evidence="1">
    <location>
        <begin position="105"/>
        <end position="132"/>
    </location>
</feature>
<evidence type="ECO:0008006" key="5">
    <source>
        <dbReference type="Google" id="ProtNLM"/>
    </source>
</evidence>
<comment type="caution">
    <text evidence="3">The sequence shown here is derived from an EMBL/GenBank/DDBJ whole genome shotgun (WGS) entry which is preliminary data.</text>
</comment>
<protein>
    <recommendedName>
        <fullName evidence="5">DUF287 domain-containing protein</fullName>
    </recommendedName>
</protein>
<gene>
    <name evidence="3" type="ORF">ANE_LOCUS14807</name>
</gene>
<dbReference type="Proteomes" id="UP000489600">
    <property type="component" value="Unassembled WGS sequence"/>
</dbReference>
<feature type="region of interest" description="Disordered" evidence="2">
    <location>
        <begin position="1"/>
        <end position="47"/>
    </location>
</feature>
<keyword evidence="1" id="KW-0175">Coiled coil</keyword>
<accession>A0A565BSL3</accession>
<evidence type="ECO:0000313" key="3">
    <source>
        <dbReference type="EMBL" id="VVB04363.1"/>
    </source>
</evidence>
<feature type="compositionally biased region" description="Acidic residues" evidence="2">
    <location>
        <begin position="24"/>
        <end position="34"/>
    </location>
</feature>
<proteinExistence type="predicted"/>
<reference evidence="3" key="1">
    <citation type="submission" date="2019-07" db="EMBL/GenBank/DDBJ databases">
        <authorList>
            <person name="Dittberner H."/>
        </authorList>
    </citation>
    <scope>NUCLEOTIDE SEQUENCE [LARGE SCALE GENOMIC DNA]</scope>
</reference>
<dbReference type="EMBL" id="CABITT030000005">
    <property type="protein sequence ID" value="VVB04363.1"/>
    <property type="molecule type" value="Genomic_DNA"/>
</dbReference>
<evidence type="ECO:0000313" key="4">
    <source>
        <dbReference type="Proteomes" id="UP000489600"/>
    </source>
</evidence>
<evidence type="ECO:0000256" key="2">
    <source>
        <dbReference type="SAM" id="MobiDB-lite"/>
    </source>
</evidence>
<evidence type="ECO:0000256" key="1">
    <source>
        <dbReference type="SAM" id="Coils"/>
    </source>
</evidence>
<dbReference type="AlphaFoldDB" id="A0A565BSL3"/>
<keyword evidence="4" id="KW-1185">Reference proteome</keyword>
<organism evidence="3 4">
    <name type="scientific">Arabis nemorensis</name>
    <dbReference type="NCBI Taxonomy" id="586526"/>
    <lineage>
        <taxon>Eukaryota</taxon>
        <taxon>Viridiplantae</taxon>
        <taxon>Streptophyta</taxon>
        <taxon>Embryophyta</taxon>
        <taxon>Tracheophyta</taxon>
        <taxon>Spermatophyta</taxon>
        <taxon>Magnoliopsida</taxon>
        <taxon>eudicotyledons</taxon>
        <taxon>Gunneridae</taxon>
        <taxon>Pentapetalae</taxon>
        <taxon>rosids</taxon>
        <taxon>malvids</taxon>
        <taxon>Brassicales</taxon>
        <taxon>Brassicaceae</taxon>
        <taxon>Arabideae</taxon>
        <taxon>Arabis</taxon>
    </lineage>
</organism>
<sequence>MVETVPALTEVDQVNCSSSSYSEAEGDDDGEDDKESPGSRISLSPGYARDASVDGIIADDGEIEVPNSTYGWDEEIEDVQVENRVKLINEERAFHSEIFVGGATKADLIHMRKEEEEKNAKAKQRKAGVSVEEGNVDTDRNGCFDIDFNVIAELISSKMKEEFSVLGLQVNSCIKKIEVLKSKLDFLKMDITDGLDTKFDQMLTIMKEHISNVVSDLCQKGTSFGGLSGDTPVLPSSEAYFSPNANNVGDNPAPGLDDQENEADRVINSVIEEIHNSMHASTTATEDTVGVDNGVADISLGDVELGKSNLSVEGQGGAMDVDCNGKMETVVECDPVGTVSHGDKGDVDCVTEAVEELAPDSGGICRKSKRQKTIPPSLVDDYQCDMHIVQ</sequence>
<name>A0A565BSL3_9BRAS</name>